<dbReference type="RefSeq" id="WP_378969697.1">
    <property type="nucleotide sequence ID" value="NZ_JBHSWN010000001.1"/>
</dbReference>
<dbReference type="SUPFAM" id="SSF53756">
    <property type="entry name" value="UDP-Glycosyltransferase/glycogen phosphorylase"/>
    <property type="match status" value="1"/>
</dbReference>
<dbReference type="Pfam" id="PF04101">
    <property type="entry name" value="Glyco_tran_28_C"/>
    <property type="match status" value="1"/>
</dbReference>
<keyword evidence="4" id="KW-1185">Reference proteome</keyword>
<organism evidence="3 4">
    <name type="scientific">Methylobacterium komagatae</name>
    <dbReference type="NCBI Taxonomy" id="374425"/>
    <lineage>
        <taxon>Bacteria</taxon>
        <taxon>Pseudomonadati</taxon>
        <taxon>Pseudomonadota</taxon>
        <taxon>Alphaproteobacteria</taxon>
        <taxon>Hyphomicrobiales</taxon>
        <taxon>Methylobacteriaceae</taxon>
        <taxon>Methylobacterium</taxon>
    </lineage>
</organism>
<dbReference type="Proteomes" id="UP001596292">
    <property type="component" value="Unassembled WGS sequence"/>
</dbReference>
<dbReference type="PANTHER" id="PTHR21015">
    <property type="entry name" value="UDP-N-ACETYLGLUCOSAMINE--N-ACETYLMURAMYL-(PENTAPEPTIDE) PYROPHOSPHORYL-UNDECAPRENOL N-ACETYLGLUCOSAMINE TRANSFERASE 1"/>
    <property type="match status" value="1"/>
</dbReference>
<dbReference type="EMBL" id="JBHSWN010000001">
    <property type="protein sequence ID" value="MFC6790187.1"/>
    <property type="molecule type" value="Genomic_DNA"/>
</dbReference>
<sequence>MQLAPLRIEGFDFGRLIGPDGEPAAAELFAARRDALLAALDETTPDAVITELFPLGRRGLAAEFLALVEAARASEPRPLILSSVRDILVAPDRPSKVDEAHERIAALYDAVLVHGDPALVPLDASWPVDARLADKLRYTGYVDEGGVQPVTAERKGILVAAGSSAAGLGLFRAAVEAARLRPDLGWRLLVGHGIPDETLATLSGSLPPGTVMRARPDYRALLAQASVSVSQCGYNTAVDLLVTDTPAVLVPFEAGRETEQRLRAERLAALSRARIVPEEELSAKALLAAIIGLGGPALAGQAIALDGGARTVAIVQAMHRETLFDRLRTALDRAARDGRAVCLWWRDDDAVAATPALDRLLSLADGRPLLIAAIPAGIEPSLGQRLARAQNVSVAVHGLGHDNHAPSGEKPAEFGPRRDRSRLREEARRALDLARGALPASLLLPVFVPPWNRMDAAFAAELAGLGYFGLSAAGGAPVPGLARADATLDVIDWRGTRSLRDPASLIAALAAHAETGAGTTLGLLTHHLAHDEAVWDFLEKVLPVLDHPAIRWCDPRDLFLEAVDATGTAPISPPAEWPRAG</sequence>
<comment type="caution">
    <text evidence="3">The sequence shown here is derived from an EMBL/GenBank/DDBJ whole genome shotgun (WGS) entry which is preliminary data.</text>
</comment>
<dbReference type="SUPFAM" id="SSF88713">
    <property type="entry name" value="Glycoside hydrolase/deacetylase"/>
    <property type="match status" value="1"/>
</dbReference>
<evidence type="ECO:0000313" key="4">
    <source>
        <dbReference type="Proteomes" id="UP001596292"/>
    </source>
</evidence>
<dbReference type="InterPro" id="IPR007235">
    <property type="entry name" value="Glyco_trans_28_C"/>
</dbReference>
<dbReference type="PANTHER" id="PTHR21015:SF28">
    <property type="entry name" value="SLL1722 PROTEIN"/>
    <property type="match status" value="1"/>
</dbReference>
<evidence type="ECO:0000313" key="3">
    <source>
        <dbReference type="EMBL" id="MFC6790187.1"/>
    </source>
</evidence>
<dbReference type="Gene3D" id="3.40.50.2000">
    <property type="entry name" value="Glycogen Phosphorylase B"/>
    <property type="match status" value="1"/>
</dbReference>
<feature type="domain" description="Glycosyl transferase family 28 C-terminal" evidence="2">
    <location>
        <begin position="188"/>
        <end position="290"/>
    </location>
</feature>
<evidence type="ECO:0000256" key="1">
    <source>
        <dbReference type="SAM" id="MobiDB-lite"/>
    </source>
</evidence>
<proteinExistence type="predicted"/>
<gene>
    <name evidence="3" type="ORF">ACFQE0_11505</name>
</gene>
<reference evidence="4" key="1">
    <citation type="journal article" date="2019" name="Int. J. Syst. Evol. Microbiol.">
        <title>The Global Catalogue of Microorganisms (GCM) 10K type strain sequencing project: providing services to taxonomists for standard genome sequencing and annotation.</title>
        <authorList>
            <consortium name="The Broad Institute Genomics Platform"/>
            <consortium name="The Broad Institute Genome Sequencing Center for Infectious Disease"/>
            <person name="Wu L."/>
            <person name="Ma J."/>
        </authorList>
    </citation>
    <scope>NUCLEOTIDE SEQUENCE [LARGE SCALE GENOMIC DNA]</scope>
    <source>
        <strain evidence="4">CCUG 48316</strain>
    </source>
</reference>
<accession>A0ABW2BK34</accession>
<feature type="compositionally biased region" description="Basic and acidic residues" evidence="1">
    <location>
        <begin position="410"/>
        <end position="420"/>
    </location>
</feature>
<evidence type="ECO:0000259" key="2">
    <source>
        <dbReference type="Pfam" id="PF04101"/>
    </source>
</evidence>
<feature type="region of interest" description="Disordered" evidence="1">
    <location>
        <begin position="400"/>
        <end position="420"/>
    </location>
</feature>
<protein>
    <submittedName>
        <fullName evidence="3">Glycosyltransferase</fullName>
    </submittedName>
</protein>
<name>A0ABW2BK34_9HYPH</name>
<dbReference type="InterPro" id="IPR011330">
    <property type="entry name" value="Glyco_hydro/deAcase_b/a-brl"/>
</dbReference>